<evidence type="ECO:0000256" key="3">
    <source>
        <dbReference type="ARBA" id="ARBA00022692"/>
    </source>
</evidence>
<reference evidence="8 9" key="1">
    <citation type="submission" date="2019-07" db="EMBL/GenBank/DDBJ databases">
        <title>Whole genome shotgun sequence of Deinococcus cellulosilyticus NBRC 106333.</title>
        <authorList>
            <person name="Hosoyama A."/>
            <person name="Uohara A."/>
            <person name="Ohji S."/>
            <person name="Ichikawa N."/>
        </authorList>
    </citation>
    <scope>NUCLEOTIDE SEQUENCE [LARGE SCALE GENOMIC DNA]</scope>
    <source>
        <strain evidence="8 9">NBRC 106333</strain>
    </source>
</reference>
<sequence length="271" mass="28908">MELFQDFLTLPFLQRALIAGIVIGLMCGYYGVFIVQRGLSFLGDGLAHAAFGGVALGLLLGWTPLWVALPFTVLVSLGITYLREKTELQGDTAIGIFFAVSVALGVLFLGLKKDYTADAFSYLFGSILSVGVTDLIVIGVLLLITILLVPRTWKQLAYSTFDPELAASDGVNVRGLNYFLSVVLAVTVVVSVKVIGIVMVASFLVIPAAAARLRSRTLYQMTLWSAGLAALASIIGLLASYLINVPSGSTIILAQALFFVLAAVLPRQSRT</sequence>
<dbReference type="OrthoDB" id="9798540at2"/>
<dbReference type="SUPFAM" id="SSF81345">
    <property type="entry name" value="ABC transporter involved in vitamin B12 uptake, BtuC"/>
    <property type="match status" value="1"/>
</dbReference>
<name>A0A511NBE9_DEIC1</name>
<gene>
    <name evidence="8" type="ORF">DC3_53460</name>
</gene>
<dbReference type="Proteomes" id="UP000321306">
    <property type="component" value="Unassembled WGS sequence"/>
</dbReference>
<keyword evidence="5 7" id="KW-0472">Membrane</keyword>
<evidence type="ECO:0000256" key="1">
    <source>
        <dbReference type="ARBA" id="ARBA00004141"/>
    </source>
</evidence>
<feature type="transmembrane region" description="Helical" evidence="7">
    <location>
        <begin position="178"/>
        <end position="211"/>
    </location>
</feature>
<keyword evidence="4 7" id="KW-1133">Transmembrane helix</keyword>
<keyword evidence="9" id="KW-1185">Reference proteome</keyword>
<dbReference type="InterPro" id="IPR001626">
    <property type="entry name" value="ABC_TroCD"/>
</dbReference>
<dbReference type="Pfam" id="PF00950">
    <property type="entry name" value="ABC-3"/>
    <property type="match status" value="1"/>
</dbReference>
<evidence type="ECO:0000313" key="9">
    <source>
        <dbReference type="Proteomes" id="UP000321306"/>
    </source>
</evidence>
<feature type="transmembrane region" description="Helical" evidence="7">
    <location>
        <begin position="47"/>
        <end position="73"/>
    </location>
</feature>
<dbReference type="EMBL" id="BJXB01000041">
    <property type="protein sequence ID" value="GEM49711.1"/>
    <property type="molecule type" value="Genomic_DNA"/>
</dbReference>
<dbReference type="GO" id="GO:0010043">
    <property type="term" value="P:response to zinc ion"/>
    <property type="evidence" value="ECO:0007669"/>
    <property type="project" value="TreeGrafter"/>
</dbReference>
<proteinExistence type="inferred from homology"/>
<protein>
    <submittedName>
        <fullName evidence="8">Manganese transporter</fullName>
    </submittedName>
</protein>
<keyword evidence="3 6" id="KW-0812">Transmembrane</keyword>
<dbReference type="GO" id="GO:0055085">
    <property type="term" value="P:transmembrane transport"/>
    <property type="evidence" value="ECO:0007669"/>
    <property type="project" value="InterPro"/>
</dbReference>
<accession>A0A511NBE9</accession>
<dbReference type="Gene3D" id="1.10.3470.10">
    <property type="entry name" value="ABC transporter involved in vitamin B12 uptake, BtuC"/>
    <property type="match status" value="1"/>
</dbReference>
<evidence type="ECO:0000256" key="5">
    <source>
        <dbReference type="ARBA" id="ARBA00023136"/>
    </source>
</evidence>
<evidence type="ECO:0000313" key="8">
    <source>
        <dbReference type="EMBL" id="GEM49711.1"/>
    </source>
</evidence>
<comment type="caution">
    <text evidence="8">The sequence shown here is derived from an EMBL/GenBank/DDBJ whole genome shotgun (WGS) entry which is preliminary data.</text>
</comment>
<dbReference type="PANTHER" id="PTHR30477">
    <property type="entry name" value="ABC-TRANSPORTER METAL-BINDING PROTEIN"/>
    <property type="match status" value="1"/>
</dbReference>
<dbReference type="RefSeq" id="WP_146890762.1">
    <property type="nucleotide sequence ID" value="NZ_BJXB01000041.1"/>
</dbReference>
<feature type="transmembrane region" description="Helical" evidence="7">
    <location>
        <begin position="123"/>
        <end position="149"/>
    </location>
</feature>
<comment type="subcellular location">
    <subcellularLocation>
        <location evidence="6">Cell membrane</location>
        <topology evidence="6">Multi-pass membrane protein</topology>
    </subcellularLocation>
    <subcellularLocation>
        <location evidence="1">Membrane</location>
        <topology evidence="1">Multi-pass membrane protein</topology>
    </subcellularLocation>
</comment>
<dbReference type="InterPro" id="IPR037294">
    <property type="entry name" value="ABC_BtuC-like"/>
</dbReference>
<feature type="transmembrane region" description="Helical" evidence="7">
    <location>
        <begin position="12"/>
        <end position="35"/>
    </location>
</feature>
<feature type="transmembrane region" description="Helical" evidence="7">
    <location>
        <begin position="249"/>
        <end position="266"/>
    </location>
</feature>
<dbReference type="GO" id="GO:0043190">
    <property type="term" value="C:ATP-binding cassette (ABC) transporter complex"/>
    <property type="evidence" value="ECO:0007669"/>
    <property type="project" value="InterPro"/>
</dbReference>
<organism evidence="8 9">
    <name type="scientific">Deinococcus cellulosilyticus (strain DSM 18568 / NBRC 106333 / KACC 11606 / 5516J-15)</name>
    <dbReference type="NCBI Taxonomy" id="1223518"/>
    <lineage>
        <taxon>Bacteria</taxon>
        <taxon>Thermotogati</taxon>
        <taxon>Deinococcota</taxon>
        <taxon>Deinococci</taxon>
        <taxon>Deinococcales</taxon>
        <taxon>Deinococcaceae</taxon>
        <taxon>Deinococcus</taxon>
    </lineage>
</organism>
<feature type="transmembrane region" description="Helical" evidence="7">
    <location>
        <begin position="93"/>
        <end position="111"/>
    </location>
</feature>
<evidence type="ECO:0000256" key="7">
    <source>
        <dbReference type="SAM" id="Phobius"/>
    </source>
</evidence>
<dbReference type="AlphaFoldDB" id="A0A511NBE9"/>
<keyword evidence="6" id="KW-0813">Transport</keyword>
<evidence type="ECO:0000256" key="4">
    <source>
        <dbReference type="ARBA" id="ARBA00022989"/>
    </source>
</evidence>
<evidence type="ECO:0000256" key="6">
    <source>
        <dbReference type="RuleBase" id="RU003943"/>
    </source>
</evidence>
<dbReference type="PANTHER" id="PTHR30477:SF0">
    <property type="entry name" value="METAL TRANSPORT SYSTEM MEMBRANE PROTEIN TM_0125-RELATED"/>
    <property type="match status" value="1"/>
</dbReference>
<feature type="transmembrane region" description="Helical" evidence="7">
    <location>
        <begin position="223"/>
        <end position="243"/>
    </location>
</feature>
<evidence type="ECO:0000256" key="2">
    <source>
        <dbReference type="ARBA" id="ARBA00008034"/>
    </source>
</evidence>
<comment type="similarity">
    <text evidence="2 6">Belongs to the ABC-3 integral membrane protein family.</text>
</comment>